<dbReference type="GeneID" id="80913229"/>
<reference evidence="2" key="1">
    <citation type="submission" date="2022-10" db="EMBL/GenBank/DDBJ databases">
        <title>Tapping the CABI collections for fungal endophytes: first genome assemblies for Collariella, Neodidymelliopsis, Ascochyta clinopodiicola, Didymella pomorum, Didymosphaeria variabile, Neocosmospora piperis and Neocucurbitaria cava.</title>
        <authorList>
            <person name="Hill R."/>
        </authorList>
    </citation>
    <scope>NUCLEOTIDE SEQUENCE</scope>
    <source>
        <strain evidence="2">IMI 356815</strain>
    </source>
</reference>
<feature type="region of interest" description="Disordered" evidence="1">
    <location>
        <begin position="207"/>
        <end position="284"/>
    </location>
</feature>
<sequence>MELHHDFNDTNDPEAYPPTPHPVGLWLEEEDDMQMAKDASGEMPAPEDSNDALLHGGTQEPMHLDHVNFLGKSTREGSKATPMNGNVNRKTLLRDDLFEGHPDHERLLGQVEGMIVGRHVLVKGQYPAHNYKLCGTEMSSALLAEVDGHALDPARGAGAEKPAASHIDGKIPDSVSKDSGQLVALENAQTTSDGVRAVDAKEAEFAEGSPFGSPFGSSPFSDVPSDLSEWEVEDQVKSSYRAETPVADLEHEAEIASHENREDDLKRSTKTEARSGSIDSAVDVPAKRRSTRLFLKN</sequence>
<feature type="compositionally biased region" description="Low complexity" evidence="1">
    <location>
        <begin position="208"/>
        <end position="221"/>
    </location>
</feature>
<dbReference type="OrthoDB" id="3796229at2759"/>
<keyword evidence="3" id="KW-1185">Reference proteome</keyword>
<feature type="region of interest" description="Disordered" evidence="1">
    <location>
        <begin position="1"/>
        <end position="24"/>
    </location>
</feature>
<protein>
    <submittedName>
        <fullName evidence="2">Uncharacterized protein</fullName>
    </submittedName>
</protein>
<dbReference type="Proteomes" id="UP001140513">
    <property type="component" value="Unassembled WGS sequence"/>
</dbReference>
<organism evidence="2 3">
    <name type="scientific">Didymosphaeria variabile</name>
    <dbReference type="NCBI Taxonomy" id="1932322"/>
    <lineage>
        <taxon>Eukaryota</taxon>
        <taxon>Fungi</taxon>
        <taxon>Dikarya</taxon>
        <taxon>Ascomycota</taxon>
        <taxon>Pezizomycotina</taxon>
        <taxon>Dothideomycetes</taxon>
        <taxon>Pleosporomycetidae</taxon>
        <taxon>Pleosporales</taxon>
        <taxon>Massarineae</taxon>
        <taxon>Didymosphaeriaceae</taxon>
        <taxon>Didymosphaeria</taxon>
    </lineage>
</organism>
<feature type="region of interest" description="Disordered" evidence="1">
    <location>
        <begin position="36"/>
        <end position="59"/>
    </location>
</feature>
<gene>
    <name evidence="2" type="ORF">N0V89_009699</name>
</gene>
<dbReference type="RefSeq" id="XP_056067713.1">
    <property type="nucleotide sequence ID" value="XM_056218448.1"/>
</dbReference>
<name>A0A9W8XE83_9PLEO</name>
<feature type="compositionally biased region" description="Basic and acidic residues" evidence="1">
    <location>
        <begin position="248"/>
        <end position="273"/>
    </location>
</feature>
<evidence type="ECO:0000313" key="3">
    <source>
        <dbReference type="Proteomes" id="UP001140513"/>
    </source>
</evidence>
<evidence type="ECO:0000256" key="1">
    <source>
        <dbReference type="SAM" id="MobiDB-lite"/>
    </source>
</evidence>
<dbReference type="AlphaFoldDB" id="A0A9W8XE83"/>
<comment type="caution">
    <text evidence="2">The sequence shown here is derived from an EMBL/GenBank/DDBJ whole genome shotgun (WGS) entry which is preliminary data.</text>
</comment>
<evidence type="ECO:0000313" key="2">
    <source>
        <dbReference type="EMBL" id="KAJ4348325.1"/>
    </source>
</evidence>
<dbReference type="EMBL" id="JAPEUX010000007">
    <property type="protein sequence ID" value="KAJ4348325.1"/>
    <property type="molecule type" value="Genomic_DNA"/>
</dbReference>
<proteinExistence type="predicted"/>
<accession>A0A9W8XE83</accession>